<gene>
    <name evidence="5" type="primary">kptA</name>
    <name evidence="6" type="ORF">GCM10009751_34000</name>
</gene>
<evidence type="ECO:0000256" key="3">
    <source>
        <dbReference type="ARBA" id="ARBA00023027"/>
    </source>
</evidence>
<evidence type="ECO:0000256" key="1">
    <source>
        <dbReference type="ARBA" id="ARBA00009836"/>
    </source>
</evidence>
<keyword evidence="7" id="KW-1185">Reference proteome</keyword>
<dbReference type="NCBIfam" id="NF002014">
    <property type="entry name" value="PRK00819.1-4"/>
    <property type="match status" value="1"/>
</dbReference>
<dbReference type="PANTHER" id="PTHR12684">
    <property type="entry name" value="PUTATIVE PHOSPHOTRANSFERASE"/>
    <property type="match status" value="1"/>
</dbReference>
<sequence>MNPQARAERDGTDVPTAQQTVRLSKMLSKTLRHDPGRVGLTLDDGGWVGIDTLLAAFERHGTTITPAELEHVVEHNDKRRFIIDGGRIRANQGHSIDVDLGLEPQTPPPNLYHGTGAGSVESILATGIHSGNRQHVHLSADVDTARRVGSRHGKPVVLVVEAAAMAAAGTTFFRSANGVWLVDAVPPRHVRRQAP</sequence>
<dbReference type="EC" id="2.7.1.-" evidence="5"/>
<dbReference type="Pfam" id="PF01885">
    <property type="entry name" value="PTS_2-RNA"/>
    <property type="match status" value="1"/>
</dbReference>
<dbReference type="EMBL" id="BAAANL010000007">
    <property type="protein sequence ID" value="GAA1871848.1"/>
    <property type="molecule type" value="Genomic_DNA"/>
</dbReference>
<dbReference type="RefSeq" id="WP_344105214.1">
    <property type="nucleotide sequence ID" value="NZ_BAAANL010000007.1"/>
</dbReference>
<evidence type="ECO:0000256" key="2">
    <source>
        <dbReference type="ARBA" id="ARBA00022679"/>
    </source>
</evidence>
<accession>A0ABN2NKJ8</accession>
<comment type="similarity">
    <text evidence="1 5">Belongs to the KptA/TPT1 family.</text>
</comment>
<dbReference type="SUPFAM" id="SSF56399">
    <property type="entry name" value="ADP-ribosylation"/>
    <property type="match status" value="1"/>
</dbReference>
<evidence type="ECO:0000313" key="7">
    <source>
        <dbReference type="Proteomes" id="UP001501094"/>
    </source>
</evidence>
<dbReference type="InterPro" id="IPR042080">
    <property type="entry name" value="RNA_2'-PTrans_N"/>
</dbReference>
<evidence type="ECO:0000256" key="4">
    <source>
        <dbReference type="ARBA" id="ARBA00025212"/>
    </source>
</evidence>
<evidence type="ECO:0000313" key="6">
    <source>
        <dbReference type="EMBL" id="GAA1871848.1"/>
    </source>
</evidence>
<dbReference type="HAMAP" id="MF_00299">
    <property type="entry name" value="KptA"/>
    <property type="match status" value="1"/>
</dbReference>
<evidence type="ECO:0000256" key="5">
    <source>
        <dbReference type="HAMAP-Rule" id="MF_00299"/>
    </source>
</evidence>
<organism evidence="6 7">
    <name type="scientific">Myceligenerans crystallogenes</name>
    <dbReference type="NCBI Taxonomy" id="316335"/>
    <lineage>
        <taxon>Bacteria</taxon>
        <taxon>Bacillati</taxon>
        <taxon>Actinomycetota</taxon>
        <taxon>Actinomycetes</taxon>
        <taxon>Micrococcales</taxon>
        <taxon>Promicromonosporaceae</taxon>
        <taxon>Myceligenerans</taxon>
    </lineage>
</organism>
<name>A0ABN2NKJ8_9MICO</name>
<dbReference type="InterPro" id="IPR042081">
    <property type="entry name" value="RNA_2'-PTrans_C"/>
</dbReference>
<comment type="function">
    <text evidence="4 5">Removes the 2'-phosphate from RNA via an intermediate in which the phosphate is ADP-ribosylated by NAD followed by a presumed transesterification to release the RNA and generate ADP-ribose 1''-2''-cyclic phosphate (APPR&gt;P). May function as an ADP-ribosylase.</text>
</comment>
<dbReference type="Proteomes" id="UP001501094">
    <property type="component" value="Unassembled WGS sequence"/>
</dbReference>
<keyword evidence="3 5" id="KW-0520">NAD</keyword>
<reference evidence="6 7" key="1">
    <citation type="journal article" date="2019" name="Int. J. Syst. Evol. Microbiol.">
        <title>The Global Catalogue of Microorganisms (GCM) 10K type strain sequencing project: providing services to taxonomists for standard genome sequencing and annotation.</title>
        <authorList>
            <consortium name="The Broad Institute Genomics Platform"/>
            <consortium name="The Broad Institute Genome Sequencing Center for Infectious Disease"/>
            <person name="Wu L."/>
            <person name="Ma J."/>
        </authorList>
    </citation>
    <scope>NUCLEOTIDE SEQUENCE [LARGE SCALE GENOMIC DNA]</scope>
    <source>
        <strain evidence="6 7">JCM 14326</strain>
    </source>
</reference>
<dbReference type="Gene3D" id="1.10.10.970">
    <property type="entry name" value="RNA 2'-phosphotransferase, Tpt1/KptA family, N-terminal domain"/>
    <property type="match status" value="1"/>
</dbReference>
<dbReference type="InterPro" id="IPR002745">
    <property type="entry name" value="Ptrans_KptA/Tpt1"/>
</dbReference>
<dbReference type="PANTHER" id="PTHR12684:SF2">
    <property type="entry name" value="TRNA 2'-PHOSPHOTRANSFERASE 1"/>
    <property type="match status" value="1"/>
</dbReference>
<keyword evidence="2 5" id="KW-0808">Transferase</keyword>
<proteinExistence type="inferred from homology"/>
<protein>
    <recommendedName>
        <fullName evidence="5">Probable RNA 2'-phosphotransferase</fullName>
        <ecNumber evidence="5">2.7.1.-</ecNumber>
    </recommendedName>
</protein>
<comment type="caution">
    <text evidence="6">The sequence shown here is derived from an EMBL/GenBank/DDBJ whole genome shotgun (WGS) entry which is preliminary data.</text>
</comment>
<dbReference type="InterPro" id="IPR022928">
    <property type="entry name" value="RNA_2'-PTrans_KptA"/>
</dbReference>
<dbReference type="Gene3D" id="3.20.170.30">
    <property type="match status" value="1"/>
</dbReference>